<sequence length="132" mass="15124">MMCLYRRVYSGIKEGFSFLLACIRARGTTTGVETLITEIRSIQESPRTFLFFPHEPAAAFLYSIGLGARRRKLELSFLDSWIAKSERTSKIASSRRNFCIPPQRRCATPPKTKKLFLLPNLSFYLILFPPCP</sequence>
<reference evidence="1 2" key="1">
    <citation type="submission" date="2024-01" db="EMBL/GenBank/DDBJ databases">
        <title>The genomes of 5 underutilized Papilionoideae crops provide insights into root nodulation and disease resistanc.</title>
        <authorList>
            <person name="Jiang F."/>
        </authorList>
    </citation>
    <scope>NUCLEOTIDE SEQUENCE [LARGE SCALE GENOMIC DNA]</scope>
    <source>
        <strain evidence="1">LVBAO_FW01</strain>
        <tissue evidence="1">Leaves</tissue>
    </source>
</reference>
<accession>A0AAN9PWP0</accession>
<proteinExistence type="predicted"/>
<organism evidence="1 2">
    <name type="scientific">Canavalia gladiata</name>
    <name type="common">Sword bean</name>
    <name type="synonym">Dolichos gladiatus</name>
    <dbReference type="NCBI Taxonomy" id="3824"/>
    <lineage>
        <taxon>Eukaryota</taxon>
        <taxon>Viridiplantae</taxon>
        <taxon>Streptophyta</taxon>
        <taxon>Embryophyta</taxon>
        <taxon>Tracheophyta</taxon>
        <taxon>Spermatophyta</taxon>
        <taxon>Magnoliopsida</taxon>
        <taxon>eudicotyledons</taxon>
        <taxon>Gunneridae</taxon>
        <taxon>Pentapetalae</taxon>
        <taxon>rosids</taxon>
        <taxon>fabids</taxon>
        <taxon>Fabales</taxon>
        <taxon>Fabaceae</taxon>
        <taxon>Papilionoideae</taxon>
        <taxon>50 kb inversion clade</taxon>
        <taxon>NPAAA clade</taxon>
        <taxon>indigoferoid/millettioid clade</taxon>
        <taxon>Phaseoleae</taxon>
        <taxon>Canavalia</taxon>
    </lineage>
</organism>
<dbReference type="AlphaFoldDB" id="A0AAN9PWP0"/>
<gene>
    <name evidence="1" type="ORF">VNO77_38926</name>
</gene>
<dbReference type="EMBL" id="JAYMYQ010000009">
    <property type="protein sequence ID" value="KAK7313731.1"/>
    <property type="molecule type" value="Genomic_DNA"/>
</dbReference>
<protein>
    <submittedName>
        <fullName evidence="1">Uncharacterized protein</fullName>
    </submittedName>
</protein>
<evidence type="ECO:0000313" key="2">
    <source>
        <dbReference type="Proteomes" id="UP001367508"/>
    </source>
</evidence>
<evidence type="ECO:0000313" key="1">
    <source>
        <dbReference type="EMBL" id="KAK7313731.1"/>
    </source>
</evidence>
<name>A0AAN9PWP0_CANGL</name>
<dbReference type="Proteomes" id="UP001367508">
    <property type="component" value="Unassembled WGS sequence"/>
</dbReference>
<comment type="caution">
    <text evidence="1">The sequence shown here is derived from an EMBL/GenBank/DDBJ whole genome shotgun (WGS) entry which is preliminary data.</text>
</comment>
<keyword evidence="2" id="KW-1185">Reference proteome</keyword>